<dbReference type="PANTHER" id="PTHR43794">
    <property type="entry name" value="AMINOHYDROLASE SSNA-RELATED"/>
    <property type="match status" value="1"/>
</dbReference>
<feature type="binding site" evidence="4">
    <location>
        <position position="60"/>
    </location>
    <ligand>
        <name>Zn(2+)</name>
        <dbReference type="ChEBI" id="CHEBI:29105"/>
    </ligand>
</feature>
<evidence type="ECO:0000313" key="7">
    <source>
        <dbReference type="Proteomes" id="UP000028501"/>
    </source>
</evidence>
<evidence type="ECO:0000313" key="6">
    <source>
        <dbReference type="EMBL" id="AIG97874.1"/>
    </source>
</evidence>
<reference evidence="6 7" key="1">
    <citation type="submission" date="2013-07" db="EMBL/GenBank/DDBJ databases">
        <title>Genome of Archaeoglobus fulgidus.</title>
        <authorList>
            <person name="Fiebig A."/>
            <person name="Birkeland N.-K."/>
        </authorList>
    </citation>
    <scope>NUCLEOTIDE SEQUENCE [LARGE SCALE GENOMIC DNA]</scope>
    <source>
        <strain evidence="6 7">DSM 8774</strain>
    </source>
</reference>
<keyword evidence="1 4" id="KW-0479">Metal-binding</keyword>
<feature type="binding site" evidence="4">
    <location>
        <position position="293"/>
    </location>
    <ligand>
        <name>substrate</name>
    </ligand>
</feature>
<sequence>MHDLVIRNGLCFINGEFVECSVGVDGNRITHVAKEVERGEIEIDAAGCLVMPGCFNAHTHAAMTLLRGYAEGLPLREWLEKVWEVEARLDEDAVYWGTMLACVEMLKSGVTAFADMYIHMDAVAEAVGESGMRAVLGYGMADRGDEERARKELEIGLEFAEKWNGGFEGRVTTMLAPHAPYTCSPEFLKVVSDASKDKGFLKHIHVSETLWEVKEVRERYGKRPVEFLDSIGFLDSSTVLAHAVWLSEAEMKILAERGVSVAHCPTSNLKLSSGIAKVSELLEMGVNVGIGTDGAASNNMLSVLSDARVGALLQNLRGRTLKPGHWLEMATEGGYRAYNLKGGRIEEGYLADIVVFSKTCRNAPMHDPAAMLYVENQALHAVVDGVLVMEDGILVNVEEEKVIEKAEETALELVGG</sequence>
<protein>
    <recommendedName>
        <fullName evidence="4">5-methylthioadenosine/S-adenosylhomocysteine deaminase</fullName>
        <shortName evidence="4">MTA/SAH deaminase</shortName>
        <ecNumber evidence="4">3.5.4.28</ecNumber>
        <ecNumber evidence="4">3.5.4.31</ecNumber>
    </recommendedName>
</protein>
<keyword evidence="3 4" id="KW-0862">Zinc</keyword>
<feature type="binding site" evidence="4">
    <location>
        <position position="86"/>
    </location>
    <ligand>
        <name>substrate</name>
    </ligand>
</feature>
<comment type="caution">
    <text evidence="4">Lacks conserved residue(s) required for the propagation of feature annotation.</text>
</comment>
<dbReference type="Gene3D" id="2.30.40.10">
    <property type="entry name" value="Urease, subunit C, domain 1"/>
    <property type="match status" value="1"/>
</dbReference>
<comment type="similarity">
    <text evidence="4">Belongs to the metallo-dependent hydrolases superfamily. MTA/SAH deaminase family.</text>
</comment>
<comment type="function">
    <text evidence="4">Catalyzes the deamination of 5-methylthioadenosine and S-adenosyl-L-homocysteine into 5-methylthioinosine and S-inosyl-L-homocysteine, respectively. Is also able to deaminate adenosine.</text>
</comment>
<dbReference type="Proteomes" id="UP000028501">
    <property type="component" value="Chromosome"/>
</dbReference>
<dbReference type="Gene3D" id="3.20.20.140">
    <property type="entry name" value="Metal-dependent hydrolases"/>
    <property type="match status" value="1"/>
</dbReference>
<dbReference type="FunFam" id="3.20.20.140:FF:000014">
    <property type="entry name" value="5-methylthioadenosine/S-adenosylhomocysteine deaminase"/>
    <property type="match status" value="1"/>
</dbReference>
<comment type="catalytic activity">
    <reaction evidence="4">
        <text>S-adenosyl-L-homocysteine + H2O + H(+) = S-inosyl-L-homocysteine + NH4(+)</text>
        <dbReference type="Rhea" id="RHEA:20716"/>
        <dbReference type="ChEBI" id="CHEBI:15377"/>
        <dbReference type="ChEBI" id="CHEBI:15378"/>
        <dbReference type="ChEBI" id="CHEBI:28938"/>
        <dbReference type="ChEBI" id="CHEBI:57856"/>
        <dbReference type="ChEBI" id="CHEBI:57985"/>
        <dbReference type="EC" id="3.5.4.28"/>
    </reaction>
</comment>
<dbReference type="CDD" id="cd01298">
    <property type="entry name" value="ATZ_TRZ_like"/>
    <property type="match status" value="1"/>
</dbReference>
<dbReference type="GO" id="GO:0046872">
    <property type="term" value="F:metal ion binding"/>
    <property type="evidence" value="ECO:0007669"/>
    <property type="project" value="UniProtKB-KW"/>
</dbReference>
<dbReference type="EC" id="3.5.4.28" evidence="4"/>
<evidence type="ECO:0000256" key="3">
    <source>
        <dbReference type="ARBA" id="ARBA00022833"/>
    </source>
</evidence>
<dbReference type="InterPro" id="IPR050287">
    <property type="entry name" value="MTA/SAH_deaminase"/>
</dbReference>
<dbReference type="GeneID" id="24794602"/>
<dbReference type="Pfam" id="PF01979">
    <property type="entry name" value="Amidohydro_1"/>
    <property type="match status" value="1"/>
</dbReference>
<feature type="binding site" evidence="4">
    <location>
        <position position="208"/>
    </location>
    <ligand>
        <name>substrate</name>
    </ligand>
</feature>
<dbReference type="InterPro" id="IPR011059">
    <property type="entry name" value="Metal-dep_hydrolase_composite"/>
</dbReference>
<evidence type="ECO:0000259" key="5">
    <source>
        <dbReference type="Pfam" id="PF01979"/>
    </source>
</evidence>
<gene>
    <name evidence="4" type="primary">mtaD</name>
    <name evidence="6" type="ORF">AFULGI_00010910</name>
</gene>
<dbReference type="SUPFAM" id="SSF51556">
    <property type="entry name" value="Metallo-dependent hydrolases"/>
    <property type="match status" value="1"/>
</dbReference>
<dbReference type="SUPFAM" id="SSF51338">
    <property type="entry name" value="Composite domain of metallo-dependent hydrolases"/>
    <property type="match status" value="1"/>
</dbReference>
<dbReference type="GO" id="GO:0050270">
    <property type="term" value="F:S-adenosylhomocysteine deaminase activity"/>
    <property type="evidence" value="ECO:0007669"/>
    <property type="project" value="UniProtKB-UniRule"/>
</dbReference>
<evidence type="ECO:0000256" key="4">
    <source>
        <dbReference type="HAMAP-Rule" id="MF_01281"/>
    </source>
</evidence>
<dbReference type="AlphaFoldDB" id="A0A075WFI5"/>
<dbReference type="HAMAP" id="MF_01281">
    <property type="entry name" value="MTA_SAH_deamin"/>
    <property type="match status" value="1"/>
</dbReference>
<dbReference type="GO" id="GO:0090614">
    <property type="term" value="F:5'-methylthioadenosine deaminase activity"/>
    <property type="evidence" value="ECO:0007669"/>
    <property type="project" value="UniProtKB-UniRule"/>
</dbReference>
<evidence type="ECO:0000256" key="2">
    <source>
        <dbReference type="ARBA" id="ARBA00022801"/>
    </source>
</evidence>
<dbReference type="KEGG" id="afg:AFULGI_00010910"/>
<dbReference type="EMBL" id="CP006577">
    <property type="protein sequence ID" value="AIG97874.1"/>
    <property type="molecule type" value="Genomic_DNA"/>
</dbReference>
<dbReference type="HOGENOM" id="CLU_012358_2_1_2"/>
<keyword evidence="2 4" id="KW-0378">Hydrolase</keyword>
<dbReference type="EC" id="3.5.4.31" evidence="4"/>
<feature type="binding site" evidence="4">
    <location>
        <position position="205"/>
    </location>
    <ligand>
        <name>Zn(2+)</name>
        <dbReference type="ChEBI" id="CHEBI:29105"/>
    </ligand>
</feature>
<feature type="domain" description="Amidohydrolase-related" evidence="5">
    <location>
        <begin position="49"/>
        <end position="363"/>
    </location>
</feature>
<feature type="binding site" evidence="4">
    <location>
        <position position="148"/>
    </location>
    <ligand>
        <name>substrate</name>
    </ligand>
</feature>
<feature type="binding site" evidence="4">
    <location>
        <position position="58"/>
    </location>
    <ligand>
        <name>Zn(2+)</name>
        <dbReference type="ChEBI" id="CHEBI:29105"/>
    </ligand>
</feature>
<comment type="catalytic activity">
    <reaction evidence="4">
        <text>S-methyl-5'-thioadenosine + H2O + H(+) = S-methyl-5'-thioinosine + NH4(+)</text>
        <dbReference type="Rhea" id="RHEA:25025"/>
        <dbReference type="ChEBI" id="CHEBI:15377"/>
        <dbReference type="ChEBI" id="CHEBI:15378"/>
        <dbReference type="ChEBI" id="CHEBI:17509"/>
        <dbReference type="ChEBI" id="CHEBI:28938"/>
        <dbReference type="ChEBI" id="CHEBI:48595"/>
        <dbReference type="EC" id="3.5.4.31"/>
    </reaction>
</comment>
<dbReference type="InterPro" id="IPR023512">
    <property type="entry name" value="Deaminase_MtaD/DadD"/>
</dbReference>
<evidence type="ECO:0000256" key="1">
    <source>
        <dbReference type="ARBA" id="ARBA00022723"/>
    </source>
</evidence>
<feature type="binding site" evidence="4">
    <location>
        <position position="178"/>
    </location>
    <ligand>
        <name>substrate</name>
    </ligand>
</feature>
<organism evidence="6 7">
    <name type="scientific">Archaeoglobus fulgidus DSM 8774</name>
    <dbReference type="NCBI Taxonomy" id="1344584"/>
    <lineage>
        <taxon>Archaea</taxon>
        <taxon>Methanobacteriati</taxon>
        <taxon>Methanobacteriota</taxon>
        <taxon>Archaeoglobi</taxon>
        <taxon>Archaeoglobales</taxon>
        <taxon>Archaeoglobaceae</taxon>
        <taxon>Archaeoglobus</taxon>
    </lineage>
</organism>
<proteinExistence type="inferred from homology"/>
<dbReference type="InterPro" id="IPR032466">
    <property type="entry name" value="Metal_Hydrolase"/>
</dbReference>
<accession>A0A075WFI5</accession>
<dbReference type="RefSeq" id="WP_010878497.1">
    <property type="nucleotide sequence ID" value="NZ_CP006577.1"/>
</dbReference>
<dbReference type="InterPro" id="IPR006680">
    <property type="entry name" value="Amidohydro-rel"/>
</dbReference>
<dbReference type="SMR" id="A0A075WFI5"/>
<feature type="binding site" evidence="4">
    <location>
        <position position="293"/>
    </location>
    <ligand>
        <name>Zn(2+)</name>
        <dbReference type="ChEBI" id="CHEBI:29105"/>
    </ligand>
</feature>
<comment type="cofactor">
    <cofactor evidence="4">
        <name>Zn(2+)</name>
        <dbReference type="ChEBI" id="CHEBI:29105"/>
    </cofactor>
    <text evidence="4">Binds 1 zinc ion per subunit.</text>
</comment>
<name>A0A075WFI5_ARCFL</name>
<dbReference type="PANTHER" id="PTHR43794:SF11">
    <property type="entry name" value="AMIDOHYDROLASE-RELATED DOMAIN-CONTAINING PROTEIN"/>
    <property type="match status" value="1"/>
</dbReference>